<dbReference type="SUPFAM" id="SSF52540">
    <property type="entry name" value="P-loop containing nucleoside triphosphate hydrolases"/>
    <property type="match status" value="1"/>
</dbReference>
<evidence type="ECO:0000313" key="8">
    <source>
        <dbReference type="Proteomes" id="UP000297475"/>
    </source>
</evidence>
<dbReference type="GO" id="GO:0004140">
    <property type="term" value="F:dephospho-CoA kinase activity"/>
    <property type="evidence" value="ECO:0007669"/>
    <property type="project" value="UniProtKB-UniRule"/>
</dbReference>
<keyword evidence="3 5" id="KW-0067">ATP-binding</keyword>
<protein>
    <recommendedName>
        <fullName evidence="5 6">Dephospho-CoA kinase</fullName>
        <ecNumber evidence="5 6">2.7.1.24</ecNumber>
    </recommendedName>
    <alternativeName>
        <fullName evidence="5">Dephosphocoenzyme A kinase</fullName>
    </alternativeName>
</protein>
<dbReference type="EC" id="2.7.1.24" evidence="5 6"/>
<dbReference type="GO" id="GO:0015937">
    <property type="term" value="P:coenzyme A biosynthetic process"/>
    <property type="evidence" value="ECO:0007669"/>
    <property type="project" value="UniProtKB-UniRule"/>
</dbReference>
<dbReference type="HAMAP" id="MF_00376">
    <property type="entry name" value="Dephospho_CoA_kinase"/>
    <property type="match status" value="1"/>
</dbReference>
<dbReference type="RefSeq" id="WP_135483409.1">
    <property type="nucleotide sequence ID" value="NZ_SRMF01000004.1"/>
</dbReference>
<dbReference type="UniPathway" id="UPA00241">
    <property type="reaction ID" value="UER00356"/>
</dbReference>
<dbReference type="Gene3D" id="3.40.50.300">
    <property type="entry name" value="P-loop containing nucleotide triphosphate hydrolases"/>
    <property type="match status" value="1"/>
</dbReference>
<dbReference type="EMBL" id="SRMF01000004">
    <property type="protein sequence ID" value="TGG92737.1"/>
    <property type="molecule type" value="Genomic_DNA"/>
</dbReference>
<dbReference type="OrthoDB" id="9812943at2"/>
<dbReference type="PANTHER" id="PTHR10695:SF46">
    <property type="entry name" value="BIFUNCTIONAL COENZYME A SYNTHASE-RELATED"/>
    <property type="match status" value="1"/>
</dbReference>
<organism evidence="7 8">
    <name type="scientific">Natronospirillum operosum</name>
    <dbReference type="NCBI Taxonomy" id="2759953"/>
    <lineage>
        <taxon>Bacteria</taxon>
        <taxon>Pseudomonadati</taxon>
        <taxon>Pseudomonadota</taxon>
        <taxon>Gammaproteobacteria</taxon>
        <taxon>Oceanospirillales</taxon>
        <taxon>Natronospirillaceae</taxon>
        <taxon>Natronospirillum</taxon>
    </lineage>
</organism>
<dbReference type="Pfam" id="PF01121">
    <property type="entry name" value="CoaE"/>
    <property type="match status" value="1"/>
</dbReference>
<dbReference type="InterPro" id="IPR001977">
    <property type="entry name" value="Depp_CoAkinase"/>
</dbReference>
<evidence type="ECO:0000256" key="2">
    <source>
        <dbReference type="ARBA" id="ARBA00022741"/>
    </source>
</evidence>
<dbReference type="GO" id="GO:0005524">
    <property type="term" value="F:ATP binding"/>
    <property type="evidence" value="ECO:0007669"/>
    <property type="project" value="UniProtKB-UniRule"/>
</dbReference>
<proteinExistence type="inferred from homology"/>
<accession>A0A4Z0W7N3</accession>
<comment type="function">
    <text evidence="5">Catalyzes the phosphorylation of the 3'-hydroxyl group of dephosphocoenzyme A to form coenzyme A.</text>
</comment>
<evidence type="ECO:0000256" key="1">
    <source>
        <dbReference type="ARBA" id="ARBA00009018"/>
    </source>
</evidence>
<keyword evidence="5" id="KW-0963">Cytoplasm</keyword>
<dbReference type="PROSITE" id="PS51219">
    <property type="entry name" value="DPCK"/>
    <property type="match status" value="1"/>
</dbReference>
<comment type="similarity">
    <text evidence="1 5">Belongs to the CoaE family.</text>
</comment>
<evidence type="ECO:0000256" key="6">
    <source>
        <dbReference type="NCBIfam" id="TIGR00152"/>
    </source>
</evidence>
<dbReference type="GO" id="GO:0005737">
    <property type="term" value="C:cytoplasm"/>
    <property type="evidence" value="ECO:0007669"/>
    <property type="project" value="UniProtKB-SubCell"/>
</dbReference>
<dbReference type="InterPro" id="IPR027417">
    <property type="entry name" value="P-loop_NTPase"/>
</dbReference>
<dbReference type="Proteomes" id="UP000297475">
    <property type="component" value="Unassembled WGS sequence"/>
</dbReference>
<dbReference type="NCBIfam" id="TIGR00152">
    <property type="entry name" value="dephospho-CoA kinase"/>
    <property type="match status" value="1"/>
</dbReference>
<comment type="pathway">
    <text evidence="5">Cofactor biosynthesis; coenzyme A biosynthesis; CoA from (R)-pantothenate: step 5/5.</text>
</comment>
<dbReference type="AlphaFoldDB" id="A0A4Z0W7N3"/>
<dbReference type="CDD" id="cd02022">
    <property type="entry name" value="DPCK"/>
    <property type="match status" value="1"/>
</dbReference>
<evidence type="ECO:0000256" key="3">
    <source>
        <dbReference type="ARBA" id="ARBA00022840"/>
    </source>
</evidence>
<gene>
    <name evidence="5" type="primary">coaE</name>
    <name evidence="7" type="ORF">E4656_11420</name>
</gene>
<evidence type="ECO:0000256" key="4">
    <source>
        <dbReference type="ARBA" id="ARBA00022993"/>
    </source>
</evidence>
<comment type="subcellular location">
    <subcellularLocation>
        <location evidence="5">Cytoplasm</location>
    </subcellularLocation>
</comment>
<keyword evidence="2 5" id="KW-0547">Nucleotide-binding</keyword>
<sequence length="201" mass="22578">MIAGLTGGIGSGKSVVSRYLHIHYGIPVTDADQLARIIVEPGRPAYQAIVRRFPAARQDDGTLDRAWLRHHVLPDDEKRAWLEGITHPAIRELIRERLMSNQGKAAYQLLDSPLLLETGQSRMCDLVIVVDATETQQIERTVERDGNSEALVRSIMAKQWTREQRLQAADLIVDNTGAEADLPEAIDELHQTLLKRTQHHV</sequence>
<comment type="caution">
    <text evidence="7">The sequence shown here is derived from an EMBL/GenBank/DDBJ whole genome shotgun (WGS) entry which is preliminary data.</text>
</comment>
<comment type="catalytic activity">
    <reaction evidence="5">
        <text>3'-dephospho-CoA + ATP = ADP + CoA + H(+)</text>
        <dbReference type="Rhea" id="RHEA:18245"/>
        <dbReference type="ChEBI" id="CHEBI:15378"/>
        <dbReference type="ChEBI" id="CHEBI:30616"/>
        <dbReference type="ChEBI" id="CHEBI:57287"/>
        <dbReference type="ChEBI" id="CHEBI:57328"/>
        <dbReference type="ChEBI" id="CHEBI:456216"/>
        <dbReference type="EC" id="2.7.1.24"/>
    </reaction>
</comment>
<keyword evidence="4 5" id="KW-0173">Coenzyme A biosynthesis</keyword>
<evidence type="ECO:0000313" key="7">
    <source>
        <dbReference type="EMBL" id="TGG92737.1"/>
    </source>
</evidence>
<dbReference type="PANTHER" id="PTHR10695">
    <property type="entry name" value="DEPHOSPHO-COA KINASE-RELATED"/>
    <property type="match status" value="1"/>
</dbReference>
<name>A0A4Z0W7N3_9GAMM</name>
<feature type="binding site" evidence="5">
    <location>
        <begin position="10"/>
        <end position="15"/>
    </location>
    <ligand>
        <name>ATP</name>
        <dbReference type="ChEBI" id="CHEBI:30616"/>
    </ligand>
</feature>
<keyword evidence="5 7" id="KW-0808">Transferase</keyword>
<keyword evidence="8" id="KW-1185">Reference proteome</keyword>
<keyword evidence="5 7" id="KW-0418">Kinase</keyword>
<reference evidence="7 8" key="1">
    <citation type="submission" date="2019-04" db="EMBL/GenBank/DDBJ databases">
        <title>Natronospirillum operosus gen. nov., sp. nov., a haloalkaliphilic satellite isolated from decaying biomass of laboratory culture of cyanobacterium Geitlerinema sp. and proposal of Natronospirillaceae fam. nov. and Saccharospirillaceae fam. nov.</title>
        <authorList>
            <person name="Kevbrin V."/>
            <person name="Boltyanskaya Y."/>
            <person name="Koziaeva V."/>
            <person name="Grouzdev D.S."/>
            <person name="Park M."/>
            <person name="Cho J."/>
        </authorList>
    </citation>
    <scope>NUCLEOTIDE SEQUENCE [LARGE SCALE GENOMIC DNA]</scope>
    <source>
        <strain evidence="7 8">G-116</strain>
    </source>
</reference>
<evidence type="ECO:0000256" key="5">
    <source>
        <dbReference type="HAMAP-Rule" id="MF_00376"/>
    </source>
</evidence>